<dbReference type="InterPro" id="IPR050319">
    <property type="entry name" value="ABC_transp_ATP-bind"/>
</dbReference>
<keyword evidence="7" id="KW-1185">Reference proteome</keyword>
<gene>
    <name evidence="6" type="ORF">KHA94_11210</name>
</gene>
<evidence type="ECO:0000313" key="7">
    <source>
        <dbReference type="Proteomes" id="UP000681027"/>
    </source>
</evidence>
<evidence type="ECO:0000256" key="4">
    <source>
        <dbReference type="ARBA" id="ARBA00022840"/>
    </source>
</evidence>
<dbReference type="InterPro" id="IPR027417">
    <property type="entry name" value="P-loop_NTPase"/>
</dbReference>
<evidence type="ECO:0000313" key="6">
    <source>
        <dbReference type="EMBL" id="MBS4190753.1"/>
    </source>
</evidence>
<keyword evidence="3" id="KW-0547">Nucleotide-binding</keyword>
<reference evidence="6 7" key="1">
    <citation type="submission" date="2021-05" db="EMBL/GenBank/DDBJ databases">
        <title>Novel Bacillus species.</title>
        <authorList>
            <person name="Liu G."/>
        </authorList>
    </citation>
    <scope>NUCLEOTIDE SEQUENCE [LARGE SCALE GENOMIC DNA]</scope>
    <source>
        <strain evidence="6 7">FJAT-49705</strain>
    </source>
</reference>
<feature type="domain" description="ABC transporter" evidence="5">
    <location>
        <begin position="21"/>
        <end position="273"/>
    </location>
</feature>
<keyword evidence="4 6" id="KW-0067">ATP-binding</keyword>
<evidence type="ECO:0000259" key="5">
    <source>
        <dbReference type="PROSITE" id="PS50893"/>
    </source>
</evidence>
<evidence type="ECO:0000256" key="2">
    <source>
        <dbReference type="ARBA" id="ARBA00022448"/>
    </source>
</evidence>
<dbReference type="SMART" id="SM00382">
    <property type="entry name" value="AAA"/>
    <property type="match status" value="1"/>
</dbReference>
<comment type="similarity">
    <text evidence="1">Belongs to the ABC transporter superfamily.</text>
</comment>
<dbReference type="Pfam" id="PF08352">
    <property type="entry name" value="oligo_HPY"/>
    <property type="match status" value="1"/>
</dbReference>
<dbReference type="EMBL" id="JAGYPM010000002">
    <property type="protein sequence ID" value="MBS4190753.1"/>
    <property type="molecule type" value="Genomic_DNA"/>
</dbReference>
<dbReference type="RefSeq" id="WP_213102173.1">
    <property type="nucleotide sequence ID" value="NZ_JAGYPM010000002.1"/>
</dbReference>
<dbReference type="PANTHER" id="PTHR43776:SF7">
    <property type="entry name" value="D,D-DIPEPTIDE TRANSPORT ATP-BINDING PROTEIN DDPF-RELATED"/>
    <property type="match status" value="1"/>
</dbReference>
<dbReference type="PROSITE" id="PS50893">
    <property type="entry name" value="ABC_TRANSPORTER_2"/>
    <property type="match status" value="1"/>
</dbReference>
<dbReference type="SUPFAM" id="SSF52540">
    <property type="entry name" value="P-loop containing nucleoside triphosphate hydrolases"/>
    <property type="match status" value="1"/>
</dbReference>
<dbReference type="GO" id="GO:0005524">
    <property type="term" value="F:ATP binding"/>
    <property type="evidence" value="ECO:0007669"/>
    <property type="project" value="UniProtKB-KW"/>
</dbReference>
<dbReference type="Proteomes" id="UP000681027">
    <property type="component" value="Unassembled WGS sequence"/>
</dbReference>
<dbReference type="PROSITE" id="PS00211">
    <property type="entry name" value="ABC_TRANSPORTER_1"/>
    <property type="match status" value="1"/>
</dbReference>
<dbReference type="InterPro" id="IPR003439">
    <property type="entry name" value="ABC_transporter-like_ATP-bd"/>
</dbReference>
<dbReference type="InterPro" id="IPR003593">
    <property type="entry name" value="AAA+_ATPase"/>
</dbReference>
<dbReference type="Gene3D" id="3.40.50.300">
    <property type="entry name" value="P-loop containing nucleotide triphosphate hydrolases"/>
    <property type="match status" value="1"/>
</dbReference>
<sequence>MTVNTGHQAVLEKHTEQEVILKIENLKKYFPIKAGVIQRTIGYVKAVDDISLEVNKGETLGIVGESGCGKSTMGRTLIRLYEPTEGSIYFKGKDISTLPERELKRYFRRQIQMIFQDPYASLNPRRTIRKTLLDPLVTHKLYDKTEEYDQRIKELLEIVGLDASAINRYPHEFSGGQRQRIGIARAIALNPDVIIADEAVSALDVSIQAQIINLLKDLQNEFQLTYIFISHDLSVVRHISDRVAVMYLGKIMELAVRDDLFDDPLHPYSQALLSAVPEMEIEENGQKRERILLKGDLPSPSSPPSGCVFHTRCSAAMPHCMEVMPELKEVKKNHFVACHLFKGKNE</sequence>
<keyword evidence="2" id="KW-0813">Transport</keyword>
<accession>A0ABS5NSG5</accession>
<dbReference type="InterPro" id="IPR013563">
    <property type="entry name" value="Oligopep_ABC_C"/>
</dbReference>
<proteinExistence type="inferred from homology"/>
<dbReference type="PANTHER" id="PTHR43776">
    <property type="entry name" value="TRANSPORT ATP-BINDING PROTEIN"/>
    <property type="match status" value="1"/>
</dbReference>
<evidence type="ECO:0000256" key="3">
    <source>
        <dbReference type="ARBA" id="ARBA00022741"/>
    </source>
</evidence>
<dbReference type="Pfam" id="PF00005">
    <property type="entry name" value="ABC_tran"/>
    <property type="match status" value="1"/>
</dbReference>
<name>A0ABS5NSG5_9BACI</name>
<dbReference type="NCBIfam" id="TIGR01727">
    <property type="entry name" value="oligo_HPY"/>
    <property type="match status" value="1"/>
</dbReference>
<organism evidence="6 7">
    <name type="scientific">Cytobacillus citreus</name>
    <dbReference type="NCBI Taxonomy" id="2833586"/>
    <lineage>
        <taxon>Bacteria</taxon>
        <taxon>Bacillati</taxon>
        <taxon>Bacillota</taxon>
        <taxon>Bacilli</taxon>
        <taxon>Bacillales</taxon>
        <taxon>Bacillaceae</taxon>
        <taxon>Cytobacillus</taxon>
    </lineage>
</organism>
<dbReference type="CDD" id="cd03257">
    <property type="entry name" value="ABC_NikE_OppD_transporters"/>
    <property type="match status" value="1"/>
</dbReference>
<evidence type="ECO:0000256" key="1">
    <source>
        <dbReference type="ARBA" id="ARBA00005417"/>
    </source>
</evidence>
<protein>
    <submittedName>
        <fullName evidence="6">Dipeptide ABC transporter ATP-binding protein</fullName>
    </submittedName>
</protein>
<dbReference type="NCBIfam" id="NF008453">
    <property type="entry name" value="PRK11308.1"/>
    <property type="match status" value="1"/>
</dbReference>
<comment type="caution">
    <text evidence="6">The sequence shown here is derived from an EMBL/GenBank/DDBJ whole genome shotgun (WGS) entry which is preliminary data.</text>
</comment>
<dbReference type="InterPro" id="IPR017871">
    <property type="entry name" value="ABC_transporter-like_CS"/>
</dbReference>